<accession>A0AB36TGR5</accession>
<evidence type="ECO:0000313" key="3">
    <source>
        <dbReference type="Proteomes" id="UP000223596"/>
    </source>
</evidence>
<dbReference type="PANTHER" id="PTHR36434">
    <property type="entry name" value="MEMBRANE PROTEASE YUGP-RELATED"/>
    <property type="match status" value="1"/>
</dbReference>
<dbReference type="RefSeq" id="WP_003517648.1">
    <property type="nucleotide sequence ID" value="NZ_CP013828.1"/>
</dbReference>
<proteinExistence type="predicted"/>
<dbReference type="InterPro" id="IPR007395">
    <property type="entry name" value="Zn_peptidase_2"/>
</dbReference>
<feature type="transmembrane region" description="Helical" evidence="1">
    <location>
        <begin position="135"/>
        <end position="164"/>
    </location>
</feature>
<dbReference type="AlphaFoldDB" id="A0AB36TGR5"/>
<sequence>MYGIDQYYIILVLPALILSIFAQFKVKSTFNKYSRVRNTSGMTGADVARLILDRNGLSDVRIERVAGELTDHYDPRTRVIRLSQSVYGSNSVAAIGVAAHETGHAIQHSEQYGPLVLKRNLVPVANIGSCLGFPLAIAGLFFGLPFLVNLGIIFYSLAVAFYVITLPVEFNASSRAIRTLEDTGVLNYDEIDPAKKVLSAAALTYVAAAAVAIGNLLRLIMLTKRRD</sequence>
<protein>
    <recommendedName>
        <fullName evidence="4">Neutral zinc metallopeptidase</fullName>
    </recommendedName>
</protein>
<keyword evidence="1" id="KW-1133">Transmembrane helix</keyword>
<organism evidence="2 3">
    <name type="scientific">Acetivibrio thermocellus AD2</name>
    <dbReference type="NCBI Taxonomy" id="1138384"/>
    <lineage>
        <taxon>Bacteria</taxon>
        <taxon>Bacillati</taxon>
        <taxon>Bacillota</taxon>
        <taxon>Clostridia</taxon>
        <taxon>Eubacteriales</taxon>
        <taxon>Oscillospiraceae</taxon>
        <taxon>Acetivibrio</taxon>
    </lineage>
</organism>
<dbReference type="PANTHER" id="PTHR36434:SF1">
    <property type="entry name" value="MEMBRANE PROTEASE YUGP-RELATED"/>
    <property type="match status" value="1"/>
</dbReference>
<reference evidence="2 3" key="1">
    <citation type="submission" date="2017-09" db="EMBL/GenBank/DDBJ databases">
        <title>Evaluation of Pacific Biosciences Sequencing Technology to Finishing C. thermocellum Genome Sequences.</title>
        <authorList>
            <person name="Brown S."/>
        </authorList>
    </citation>
    <scope>NUCLEOTIDE SEQUENCE [LARGE SCALE GENOMIC DNA]</scope>
    <source>
        <strain evidence="2 3">AD2</strain>
    </source>
</reference>
<gene>
    <name evidence="2" type="ORF">M972_111742</name>
</gene>
<dbReference type="GeneID" id="35803507"/>
<evidence type="ECO:0000256" key="1">
    <source>
        <dbReference type="SAM" id="Phobius"/>
    </source>
</evidence>
<dbReference type="Proteomes" id="UP000223596">
    <property type="component" value="Unassembled WGS sequence"/>
</dbReference>
<keyword evidence="1" id="KW-0472">Membrane</keyword>
<dbReference type="Pfam" id="PF04298">
    <property type="entry name" value="Zn_peptidase_2"/>
    <property type="match status" value="1"/>
</dbReference>
<feature type="transmembrane region" description="Helical" evidence="1">
    <location>
        <begin position="6"/>
        <end position="24"/>
    </location>
</feature>
<comment type="caution">
    <text evidence="2">The sequence shown here is derived from an EMBL/GenBank/DDBJ whole genome shotgun (WGS) entry which is preliminary data.</text>
</comment>
<keyword evidence="1" id="KW-0812">Transmembrane</keyword>
<dbReference type="EMBL" id="PDBW01000001">
    <property type="protein sequence ID" value="PFH02948.1"/>
    <property type="molecule type" value="Genomic_DNA"/>
</dbReference>
<evidence type="ECO:0000313" key="2">
    <source>
        <dbReference type="EMBL" id="PFH02948.1"/>
    </source>
</evidence>
<feature type="transmembrane region" description="Helical" evidence="1">
    <location>
        <begin position="197"/>
        <end position="217"/>
    </location>
</feature>
<name>A0AB36TGR5_ACETH</name>
<evidence type="ECO:0008006" key="4">
    <source>
        <dbReference type="Google" id="ProtNLM"/>
    </source>
</evidence>